<dbReference type="GO" id="GO:0000122">
    <property type="term" value="P:negative regulation of transcription by RNA polymerase II"/>
    <property type="evidence" value="ECO:0007669"/>
    <property type="project" value="UniProtKB-ARBA"/>
</dbReference>
<protein>
    <submittedName>
        <fullName evidence="12">Zinc finger protein 227-like isoform X2</fullName>
    </submittedName>
</protein>
<evidence type="ECO:0000256" key="7">
    <source>
        <dbReference type="ARBA" id="ARBA00023125"/>
    </source>
</evidence>
<dbReference type="InParanoid" id="A0A6P7FDA2"/>
<keyword evidence="2" id="KW-0479">Metal-binding</keyword>
<evidence type="ECO:0000256" key="5">
    <source>
        <dbReference type="ARBA" id="ARBA00022833"/>
    </source>
</evidence>
<evidence type="ECO:0000313" key="12">
    <source>
        <dbReference type="RefSeq" id="XP_028133656.1"/>
    </source>
</evidence>
<dbReference type="Pfam" id="PF00096">
    <property type="entry name" value="zf-C2H2"/>
    <property type="match status" value="4"/>
</dbReference>
<keyword evidence="5" id="KW-0862">Zinc</keyword>
<dbReference type="SMART" id="SM00355">
    <property type="entry name" value="ZnF_C2H2"/>
    <property type="match status" value="4"/>
</dbReference>
<evidence type="ECO:0000256" key="8">
    <source>
        <dbReference type="ARBA" id="ARBA00023163"/>
    </source>
</evidence>
<dbReference type="RefSeq" id="XP_028133656.1">
    <property type="nucleotide sequence ID" value="XM_028277855.1"/>
</dbReference>
<dbReference type="InterPro" id="IPR036236">
    <property type="entry name" value="Znf_C2H2_sf"/>
</dbReference>
<feature type="domain" description="C2H2-type" evidence="11">
    <location>
        <begin position="195"/>
        <end position="222"/>
    </location>
</feature>
<dbReference type="FunFam" id="3.30.160.60:FF:000870">
    <property type="entry name" value="zinc finger protein 197 isoform X1"/>
    <property type="match status" value="1"/>
</dbReference>
<dbReference type="FunFam" id="3.30.160.60:FF:000621">
    <property type="entry name" value="FLT3-interacting zinc finger 1"/>
    <property type="match status" value="1"/>
</dbReference>
<evidence type="ECO:0000256" key="10">
    <source>
        <dbReference type="PROSITE-ProRule" id="PRU00042"/>
    </source>
</evidence>
<accession>A0A6P7FDA2</accession>
<proteinExistence type="predicted"/>
<dbReference type="PROSITE" id="PS00028">
    <property type="entry name" value="ZINC_FINGER_C2H2_1"/>
    <property type="match status" value="4"/>
</dbReference>
<evidence type="ECO:0000256" key="2">
    <source>
        <dbReference type="ARBA" id="ARBA00022723"/>
    </source>
</evidence>
<dbReference type="InterPro" id="IPR050331">
    <property type="entry name" value="Zinc_finger"/>
</dbReference>
<dbReference type="GO" id="GO:0008270">
    <property type="term" value="F:zinc ion binding"/>
    <property type="evidence" value="ECO:0007669"/>
    <property type="project" value="UniProtKB-KW"/>
</dbReference>
<feature type="domain" description="C2H2-type" evidence="11">
    <location>
        <begin position="167"/>
        <end position="194"/>
    </location>
</feature>
<dbReference type="PROSITE" id="PS50157">
    <property type="entry name" value="ZINC_FINGER_C2H2_2"/>
    <property type="match status" value="4"/>
</dbReference>
<evidence type="ECO:0000259" key="11">
    <source>
        <dbReference type="PROSITE" id="PS50157"/>
    </source>
</evidence>
<evidence type="ECO:0000256" key="4">
    <source>
        <dbReference type="ARBA" id="ARBA00022771"/>
    </source>
</evidence>
<keyword evidence="8" id="KW-0804">Transcription</keyword>
<evidence type="ECO:0000256" key="6">
    <source>
        <dbReference type="ARBA" id="ARBA00023015"/>
    </source>
</evidence>
<reference evidence="12" key="1">
    <citation type="submission" date="2025-08" db="UniProtKB">
        <authorList>
            <consortium name="RefSeq"/>
        </authorList>
    </citation>
    <scope>IDENTIFICATION</scope>
    <source>
        <tissue evidence="12">Whole insect</tissue>
    </source>
</reference>
<keyword evidence="7" id="KW-0238">DNA-binding</keyword>
<dbReference type="InterPro" id="IPR013087">
    <property type="entry name" value="Znf_C2H2_type"/>
</dbReference>
<evidence type="ECO:0000256" key="1">
    <source>
        <dbReference type="ARBA" id="ARBA00004123"/>
    </source>
</evidence>
<evidence type="ECO:0000256" key="3">
    <source>
        <dbReference type="ARBA" id="ARBA00022737"/>
    </source>
</evidence>
<dbReference type="GO" id="GO:0003677">
    <property type="term" value="F:DNA binding"/>
    <property type="evidence" value="ECO:0007669"/>
    <property type="project" value="UniProtKB-KW"/>
</dbReference>
<dbReference type="FunFam" id="3.30.160.60:FF:001465">
    <property type="entry name" value="Zinc finger protein 560"/>
    <property type="match status" value="1"/>
</dbReference>
<sequence length="237" mass="27783">MISLKQWEMTTTKLDQDYVMDIKIEIKKEPGPEEYDKGFSSADLQYMQSELHTEVDITDVKKEKQEDDSGFSQINNKMETIKRSHKEQQINQRAEDTTLNKSITVHRQKLSNCKICFKTFTSASNLKTHLRTHTGEKPYKCDICFKTLTTASHLKYHLRTHTGEKPYKCEICFKTFTREADSKTHLRTHTGEKPYKCEICPMQFSQLGHLITHKKVHTGKKPYKCEICFKRFITAVY</sequence>
<dbReference type="SUPFAM" id="SSF57667">
    <property type="entry name" value="beta-beta-alpha zinc fingers"/>
    <property type="match status" value="3"/>
</dbReference>
<keyword evidence="4 10" id="KW-0863">Zinc-finger</keyword>
<keyword evidence="9" id="KW-0539">Nucleus</keyword>
<dbReference type="PANTHER" id="PTHR16515:SF49">
    <property type="entry name" value="GASTRULA ZINC FINGER PROTEIN XLCGF49.1-LIKE-RELATED"/>
    <property type="match status" value="1"/>
</dbReference>
<feature type="domain" description="C2H2-type" evidence="11">
    <location>
        <begin position="139"/>
        <end position="166"/>
    </location>
</feature>
<comment type="subcellular location">
    <subcellularLocation>
        <location evidence="1">Nucleus</location>
    </subcellularLocation>
</comment>
<dbReference type="PANTHER" id="PTHR16515">
    <property type="entry name" value="PR DOMAIN ZINC FINGER PROTEIN"/>
    <property type="match status" value="1"/>
</dbReference>
<keyword evidence="3" id="KW-0677">Repeat</keyword>
<dbReference type="AlphaFoldDB" id="A0A6P7FDA2"/>
<organism evidence="12">
    <name type="scientific">Diabrotica virgifera virgifera</name>
    <name type="common">western corn rootworm</name>
    <dbReference type="NCBI Taxonomy" id="50390"/>
    <lineage>
        <taxon>Eukaryota</taxon>
        <taxon>Metazoa</taxon>
        <taxon>Ecdysozoa</taxon>
        <taxon>Arthropoda</taxon>
        <taxon>Hexapoda</taxon>
        <taxon>Insecta</taxon>
        <taxon>Pterygota</taxon>
        <taxon>Neoptera</taxon>
        <taxon>Endopterygota</taxon>
        <taxon>Coleoptera</taxon>
        <taxon>Polyphaga</taxon>
        <taxon>Cucujiformia</taxon>
        <taxon>Chrysomeloidea</taxon>
        <taxon>Chrysomelidae</taxon>
        <taxon>Galerucinae</taxon>
        <taxon>Diabroticina</taxon>
        <taxon>Diabroticites</taxon>
        <taxon>Diabrotica</taxon>
    </lineage>
</organism>
<keyword evidence="6" id="KW-0805">Transcription regulation</keyword>
<dbReference type="Gene3D" id="3.30.160.60">
    <property type="entry name" value="Classic Zinc Finger"/>
    <property type="match status" value="5"/>
</dbReference>
<dbReference type="FunFam" id="3.30.160.60:FF:001498">
    <property type="entry name" value="Zinc finger protein 404"/>
    <property type="match status" value="1"/>
</dbReference>
<feature type="domain" description="C2H2-type" evidence="11">
    <location>
        <begin position="111"/>
        <end position="138"/>
    </location>
</feature>
<name>A0A6P7FDA2_DIAVI</name>
<dbReference type="OrthoDB" id="5383296at2759"/>
<dbReference type="GO" id="GO:0005634">
    <property type="term" value="C:nucleus"/>
    <property type="evidence" value="ECO:0007669"/>
    <property type="project" value="UniProtKB-SubCell"/>
</dbReference>
<gene>
    <name evidence="12" type="primary">LOC114328884</name>
</gene>
<evidence type="ECO:0000256" key="9">
    <source>
        <dbReference type="ARBA" id="ARBA00023242"/>
    </source>
</evidence>